<keyword evidence="3" id="KW-1185">Reference proteome</keyword>
<dbReference type="Proteomes" id="UP001221757">
    <property type="component" value="Unassembled WGS sequence"/>
</dbReference>
<reference evidence="2" key="1">
    <citation type="submission" date="2023-03" db="EMBL/GenBank/DDBJ databases">
        <title>Massive genome expansion in bonnet fungi (Mycena s.s.) driven by repeated elements and novel gene families across ecological guilds.</title>
        <authorList>
            <consortium name="Lawrence Berkeley National Laboratory"/>
            <person name="Harder C.B."/>
            <person name="Miyauchi S."/>
            <person name="Viragh M."/>
            <person name="Kuo A."/>
            <person name="Thoen E."/>
            <person name="Andreopoulos B."/>
            <person name="Lu D."/>
            <person name="Skrede I."/>
            <person name="Drula E."/>
            <person name="Henrissat B."/>
            <person name="Morin E."/>
            <person name="Kohler A."/>
            <person name="Barry K."/>
            <person name="LaButti K."/>
            <person name="Morin E."/>
            <person name="Salamov A."/>
            <person name="Lipzen A."/>
            <person name="Mereny Z."/>
            <person name="Hegedus B."/>
            <person name="Baldrian P."/>
            <person name="Stursova M."/>
            <person name="Weitz H."/>
            <person name="Taylor A."/>
            <person name="Grigoriev I.V."/>
            <person name="Nagy L.G."/>
            <person name="Martin F."/>
            <person name="Kauserud H."/>
        </authorList>
    </citation>
    <scope>NUCLEOTIDE SEQUENCE</scope>
    <source>
        <strain evidence="2">CBHHK067</strain>
    </source>
</reference>
<gene>
    <name evidence="2" type="ORF">B0H17DRAFT_1106295</name>
</gene>
<evidence type="ECO:0000313" key="3">
    <source>
        <dbReference type="Proteomes" id="UP001221757"/>
    </source>
</evidence>
<name>A0AAD7FQM9_MYCRO</name>
<evidence type="ECO:0000256" key="1">
    <source>
        <dbReference type="SAM" id="MobiDB-lite"/>
    </source>
</evidence>
<dbReference type="AlphaFoldDB" id="A0AAD7FQM9"/>
<evidence type="ECO:0000313" key="2">
    <source>
        <dbReference type="EMBL" id="KAJ7638144.1"/>
    </source>
</evidence>
<protein>
    <submittedName>
        <fullName evidence="2">Uncharacterized protein</fullName>
    </submittedName>
</protein>
<feature type="region of interest" description="Disordered" evidence="1">
    <location>
        <begin position="157"/>
        <end position="187"/>
    </location>
</feature>
<feature type="non-terminal residue" evidence="2">
    <location>
        <position position="366"/>
    </location>
</feature>
<accession>A0AAD7FQM9</accession>
<sequence length="366" mass="40997">MRYGVDDPCLWPQQFSPRFQHLPAISKREARPEIDVMCTMTTRLGKLAHHQFTRFVKPYCASVPRENTANISATPYYLELDALLSYTQIYKPRMESCPTSLHGPASFWLLRPTAAFFGENILAIAPLGKPHLATRWSTVGSADAKIEAMSRATQQVPWYKDPFSNEGSEKVTEGSPSQAGPQPRPEQEIGDHVVQVYSPYRGSRHQAKVPAPGSGGRDNGRSAPQFRCCADKFYVFPEPASPSLRRTPTATPDVPPHWMLLRDACLYVRSQEWRDILAKIAHILGPALRACGIDRMHGYPAAPESIGVTSLAKAKQMIWDIAETNFRFELAALDDAQLWQQVLFRRDDAGDEHRVEPTGVASPWLE</sequence>
<proteinExistence type="predicted"/>
<organism evidence="2 3">
    <name type="scientific">Mycena rosella</name>
    <name type="common">Pink bonnet</name>
    <name type="synonym">Agaricus rosellus</name>
    <dbReference type="NCBI Taxonomy" id="1033263"/>
    <lineage>
        <taxon>Eukaryota</taxon>
        <taxon>Fungi</taxon>
        <taxon>Dikarya</taxon>
        <taxon>Basidiomycota</taxon>
        <taxon>Agaricomycotina</taxon>
        <taxon>Agaricomycetes</taxon>
        <taxon>Agaricomycetidae</taxon>
        <taxon>Agaricales</taxon>
        <taxon>Marasmiineae</taxon>
        <taxon>Mycenaceae</taxon>
        <taxon>Mycena</taxon>
    </lineage>
</organism>
<comment type="caution">
    <text evidence="2">The sequence shown here is derived from an EMBL/GenBank/DDBJ whole genome shotgun (WGS) entry which is preliminary data.</text>
</comment>
<dbReference type="EMBL" id="JARKIE010000442">
    <property type="protein sequence ID" value="KAJ7638144.1"/>
    <property type="molecule type" value="Genomic_DNA"/>
</dbReference>